<reference evidence="2 5" key="2">
    <citation type="submission" date="2021-06" db="EMBL/GenBank/DDBJ databases">
        <title>Microbial metabolic specificity influences pelagic lipid remineralization.</title>
        <authorList>
            <person name="Behrendt L."/>
            <person name="Hunter J.E."/>
            <person name="Alcolombri U."/>
            <person name="Smriga S."/>
            <person name="Mincer T."/>
            <person name="Lowenstein D.P."/>
            <person name="Peaudecerf F.J."/>
            <person name="Fernandez V.I."/>
            <person name="Fredricks H."/>
            <person name="Almblad H."/>
            <person name="Harrison J.J."/>
            <person name="Stocker R."/>
            <person name="Van Mooy B.A.S."/>
        </authorList>
    </citation>
    <scope>NUCLEOTIDE SEQUENCE [LARGE SCALE GENOMIC DNA]</scope>
    <source>
        <strain evidence="2 5">A252</strain>
    </source>
</reference>
<name>A0A365PQD8_9GAMM</name>
<feature type="domain" description="Antitoxin Xre/MbcA/ParS-like toxin-binding" evidence="1">
    <location>
        <begin position="79"/>
        <end position="124"/>
    </location>
</feature>
<dbReference type="Proteomes" id="UP000683436">
    <property type="component" value="Chromosome"/>
</dbReference>
<dbReference type="RefSeq" id="WP_128121601.1">
    <property type="nucleotide sequence ID" value="NZ_CP076683.1"/>
</dbReference>
<accession>A0A365PQD8</accession>
<sequence length="145" mass="16070">MDNEQIHEIIRQLLKELPPASVSSEDIKLLTLARGVVPAALLEASSDLLCKHGIIVDRLGVGPIVANRKQLRFVLAQFAAVEMFEGNIKASRDWMRRPAAGLANNRPIDLLQTMEGYKSVLDLIKIRARHFPVKNSLTSAISNSF</sequence>
<evidence type="ECO:0000313" key="5">
    <source>
        <dbReference type="Proteomes" id="UP000683436"/>
    </source>
</evidence>
<keyword evidence="5" id="KW-1185">Reference proteome</keyword>
<organism evidence="3 4">
    <name type="scientific">Stutzerimonas zhaodongensis</name>
    <dbReference type="NCBI Taxonomy" id="1176257"/>
    <lineage>
        <taxon>Bacteria</taxon>
        <taxon>Pseudomonadati</taxon>
        <taxon>Pseudomonadota</taxon>
        <taxon>Gammaproteobacteria</taxon>
        <taxon>Pseudomonadales</taxon>
        <taxon>Pseudomonadaceae</taxon>
        <taxon>Stutzerimonas</taxon>
    </lineage>
</organism>
<dbReference type="AlphaFoldDB" id="A0A365PQD8"/>
<gene>
    <name evidence="3" type="ORF">DQ403_19615</name>
    <name evidence="2" type="ORF">KQ248_21840</name>
</gene>
<evidence type="ECO:0000313" key="3">
    <source>
        <dbReference type="EMBL" id="RBA53576.1"/>
    </source>
</evidence>
<evidence type="ECO:0000313" key="2">
    <source>
        <dbReference type="EMBL" id="QWV17051.1"/>
    </source>
</evidence>
<proteinExistence type="predicted"/>
<dbReference type="InterPro" id="IPR024467">
    <property type="entry name" value="Xre/MbcA/ParS-like_toxin-bd"/>
</dbReference>
<dbReference type="Pfam" id="PF09722">
    <property type="entry name" value="Xre_MbcA_ParS_C"/>
    <property type="match status" value="1"/>
</dbReference>
<evidence type="ECO:0000259" key="1">
    <source>
        <dbReference type="Pfam" id="PF09722"/>
    </source>
</evidence>
<protein>
    <submittedName>
        <fullName evidence="2">MbcA/ParS/Xre antitoxin family protein</fullName>
    </submittedName>
</protein>
<evidence type="ECO:0000313" key="4">
    <source>
        <dbReference type="Proteomes" id="UP000252554"/>
    </source>
</evidence>
<reference evidence="3 4" key="1">
    <citation type="submission" date="2018-06" db="EMBL/GenBank/DDBJ databases">
        <title>Whole genome sequencing of four bacterial strains from South Shetland trench revealing bio-synthetic gene clusters.</title>
        <authorList>
            <person name="Abdel-Mageed W.M."/>
            <person name="Lehri B."/>
            <person name="Jarmusch S.A."/>
            <person name="Miranda K."/>
            <person name="Goodfellow M."/>
            <person name="Jaspars M."/>
            <person name="Karlyshev A.V."/>
        </authorList>
    </citation>
    <scope>NUCLEOTIDE SEQUENCE [LARGE SCALE GENOMIC DNA]</scope>
    <source>
        <strain evidence="3 4">SST2</strain>
    </source>
</reference>
<dbReference type="EMBL" id="QNTV01000020">
    <property type="protein sequence ID" value="RBA53576.1"/>
    <property type="molecule type" value="Genomic_DNA"/>
</dbReference>
<dbReference type="EMBL" id="CP076683">
    <property type="protein sequence ID" value="QWV17051.1"/>
    <property type="molecule type" value="Genomic_DNA"/>
</dbReference>
<dbReference type="Proteomes" id="UP000252554">
    <property type="component" value="Unassembled WGS sequence"/>
</dbReference>